<evidence type="ECO:0000256" key="3">
    <source>
        <dbReference type="ARBA" id="ARBA00022741"/>
    </source>
</evidence>
<comment type="catalytic activity">
    <reaction evidence="7">
        <text>ITP + H2O = IMP + diphosphate + H(+)</text>
        <dbReference type="Rhea" id="RHEA:29399"/>
        <dbReference type="ChEBI" id="CHEBI:15377"/>
        <dbReference type="ChEBI" id="CHEBI:15378"/>
        <dbReference type="ChEBI" id="CHEBI:33019"/>
        <dbReference type="ChEBI" id="CHEBI:58053"/>
        <dbReference type="ChEBI" id="CHEBI:61402"/>
        <dbReference type="EC" id="3.6.1.66"/>
    </reaction>
</comment>
<dbReference type="PANTHER" id="PTHR11067:SF9">
    <property type="entry name" value="INOSINE TRIPHOSPHATE PYROPHOSPHATASE"/>
    <property type="match status" value="1"/>
</dbReference>
<dbReference type="Gene3D" id="3.90.950.10">
    <property type="match status" value="1"/>
</dbReference>
<comment type="catalytic activity">
    <reaction evidence="7">
        <text>dITP + H2O = dIMP + diphosphate + H(+)</text>
        <dbReference type="Rhea" id="RHEA:28342"/>
        <dbReference type="ChEBI" id="CHEBI:15377"/>
        <dbReference type="ChEBI" id="CHEBI:15378"/>
        <dbReference type="ChEBI" id="CHEBI:33019"/>
        <dbReference type="ChEBI" id="CHEBI:61194"/>
        <dbReference type="ChEBI" id="CHEBI:61382"/>
        <dbReference type="EC" id="3.6.1.66"/>
    </reaction>
</comment>
<gene>
    <name evidence="9" type="primary">rdgB</name>
    <name evidence="9" type="ORF">HRV97_07205</name>
</gene>
<keyword evidence="4 7" id="KW-0378">Hydrolase</keyword>
<keyword evidence="10" id="KW-1185">Reference proteome</keyword>
<dbReference type="Pfam" id="PF01725">
    <property type="entry name" value="Ham1p_like"/>
    <property type="match status" value="1"/>
</dbReference>
<accession>A0ABX2JPB5</accession>
<evidence type="ECO:0000256" key="1">
    <source>
        <dbReference type="ARBA" id="ARBA00008023"/>
    </source>
</evidence>
<sequence length="208" mass="22157">MSGEGNEPQAIRKLQPGKLVIASHNAGKVREIAALLEGRGLDVISAGDLDLPEPEETGTTFVMNAELKARAAADLSGLPALADDSGLCVDALGGDPGIFSARWGGENKDFNHAMGLVEDKLAAQPDAPRDAHFVCALALAWPDGHVEWFEGRVDGTLVWPPRGTKGHGYDPVFLPIGYDITFGEMDEPAKNEISHRGDAFRQMVAAVF</sequence>
<comment type="similarity">
    <text evidence="1 7 8">Belongs to the HAM1 NTPase family.</text>
</comment>
<keyword evidence="5 7" id="KW-0460">Magnesium</keyword>
<evidence type="ECO:0000256" key="8">
    <source>
        <dbReference type="RuleBase" id="RU003781"/>
    </source>
</evidence>
<feature type="binding site" evidence="7">
    <location>
        <begin position="195"/>
        <end position="196"/>
    </location>
    <ligand>
        <name>substrate</name>
    </ligand>
</feature>
<comment type="subunit">
    <text evidence="7">Homodimer.</text>
</comment>
<evidence type="ECO:0000256" key="2">
    <source>
        <dbReference type="ARBA" id="ARBA00022723"/>
    </source>
</evidence>
<feature type="binding site" evidence="7">
    <location>
        <begin position="23"/>
        <end position="28"/>
    </location>
    <ligand>
        <name>substrate</name>
    </ligand>
</feature>
<dbReference type="RefSeq" id="WP_174193419.1">
    <property type="nucleotide sequence ID" value="NZ_JABULH010000002.1"/>
</dbReference>
<reference evidence="9 10" key="1">
    <citation type="submission" date="2020-06" db="EMBL/GenBank/DDBJ databases">
        <title>Sphingomonas hominis sp. nov., a member of the Sphingomonas, isolated from the hair of a 22-year-old girl.</title>
        <authorList>
            <person name="Zhang D.-F."/>
            <person name="Cui X.-W."/>
        </authorList>
    </citation>
    <scope>NUCLEOTIDE SEQUENCE [LARGE SCALE GENOMIC DNA]</scope>
    <source>
        <strain evidence="9 10">HHU CXW</strain>
    </source>
</reference>
<evidence type="ECO:0000256" key="7">
    <source>
        <dbReference type="HAMAP-Rule" id="MF_01405"/>
    </source>
</evidence>
<dbReference type="NCBIfam" id="TIGR00042">
    <property type="entry name" value="RdgB/HAM1 family non-canonical purine NTP pyrophosphatase"/>
    <property type="match status" value="1"/>
</dbReference>
<comment type="function">
    <text evidence="7">Pyrophosphatase that catalyzes the hydrolysis of nucleoside triphosphates to their monophosphate derivatives, with a high preference for the non-canonical purine nucleotides XTP (xanthosine triphosphate), dITP (deoxyinosine triphosphate) and ITP. Seems to function as a house-cleaning enzyme that removes non-canonical purine nucleotides from the nucleotide pool, thus preventing their incorporation into DNA/RNA and avoiding chromosomal lesions.</text>
</comment>
<dbReference type="InterPro" id="IPR029001">
    <property type="entry name" value="ITPase-like_fam"/>
</dbReference>
<feature type="binding site" evidence="7">
    <location>
        <position position="55"/>
    </location>
    <ligand>
        <name>Mg(2+)</name>
        <dbReference type="ChEBI" id="CHEBI:18420"/>
    </ligand>
</feature>
<protein>
    <recommendedName>
        <fullName evidence="7">dITP/XTP pyrophosphatase</fullName>
        <ecNumber evidence="7">3.6.1.66</ecNumber>
    </recommendedName>
    <alternativeName>
        <fullName evidence="7">Non-canonical purine NTP pyrophosphatase</fullName>
    </alternativeName>
    <alternativeName>
        <fullName evidence="7">Non-standard purine NTP pyrophosphatase</fullName>
    </alternativeName>
    <alternativeName>
        <fullName evidence="7">Nucleoside-triphosphate diphosphatase</fullName>
    </alternativeName>
    <alternativeName>
        <fullName evidence="7">Nucleoside-triphosphate pyrophosphatase</fullName>
        <shortName evidence="7">NTPase</shortName>
    </alternativeName>
</protein>
<dbReference type="HAMAP" id="MF_01405">
    <property type="entry name" value="Non_canon_purine_NTPase"/>
    <property type="match status" value="1"/>
</dbReference>
<comment type="cofactor">
    <cofactor evidence="7">
        <name>Mg(2+)</name>
        <dbReference type="ChEBI" id="CHEBI:18420"/>
    </cofactor>
    <text evidence="7">Binds 1 Mg(2+) ion per subunit.</text>
</comment>
<organism evidence="9 10">
    <name type="scientific">Sphingomonas hominis</name>
    <dbReference type="NCBI Taxonomy" id="2741495"/>
    <lineage>
        <taxon>Bacteria</taxon>
        <taxon>Pseudomonadati</taxon>
        <taxon>Pseudomonadota</taxon>
        <taxon>Alphaproteobacteria</taxon>
        <taxon>Sphingomonadales</taxon>
        <taxon>Sphingomonadaceae</taxon>
        <taxon>Sphingomonas</taxon>
    </lineage>
</organism>
<dbReference type="EC" id="3.6.1.66" evidence="7"/>
<feature type="binding site" evidence="7">
    <location>
        <position position="190"/>
    </location>
    <ligand>
        <name>substrate</name>
    </ligand>
</feature>
<dbReference type="SUPFAM" id="SSF52972">
    <property type="entry name" value="ITPase-like"/>
    <property type="match status" value="1"/>
</dbReference>
<dbReference type="Proteomes" id="UP000621447">
    <property type="component" value="Unassembled WGS sequence"/>
</dbReference>
<evidence type="ECO:0000256" key="4">
    <source>
        <dbReference type="ARBA" id="ARBA00022801"/>
    </source>
</evidence>
<dbReference type="InterPro" id="IPR002637">
    <property type="entry name" value="RdgB/HAM1"/>
</dbReference>
<evidence type="ECO:0000256" key="5">
    <source>
        <dbReference type="ARBA" id="ARBA00022842"/>
    </source>
</evidence>
<keyword evidence="2 7" id="KW-0479">Metal-binding</keyword>
<dbReference type="EMBL" id="JABULH010000002">
    <property type="protein sequence ID" value="NTS64947.1"/>
    <property type="molecule type" value="Genomic_DNA"/>
</dbReference>
<dbReference type="CDD" id="cd00515">
    <property type="entry name" value="HAM1"/>
    <property type="match status" value="1"/>
</dbReference>
<comment type="caution">
    <text evidence="9">The sequence shown here is derived from an EMBL/GenBank/DDBJ whole genome shotgun (WGS) entry which is preliminary data.</text>
</comment>
<feature type="binding site" evidence="7">
    <location>
        <position position="85"/>
    </location>
    <ligand>
        <name>substrate</name>
    </ligand>
</feature>
<feature type="binding site" evidence="7">
    <location>
        <begin position="167"/>
        <end position="170"/>
    </location>
    <ligand>
        <name>substrate</name>
    </ligand>
</feature>
<keyword evidence="3 7" id="KW-0547">Nucleotide-binding</keyword>
<evidence type="ECO:0000256" key="6">
    <source>
        <dbReference type="ARBA" id="ARBA00023080"/>
    </source>
</evidence>
<feature type="active site" description="Proton acceptor" evidence="7">
    <location>
        <position position="84"/>
    </location>
</feature>
<proteinExistence type="inferred from homology"/>
<evidence type="ECO:0000313" key="10">
    <source>
        <dbReference type="Proteomes" id="UP000621447"/>
    </source>
</evidence>
<evidence type="ECO:0000313" key="9">
    <source>
        <dbReference type="EMBL" id="NTS64947.1"/>
    </source>
</evidence>
<dbReference type="PANTHER" id="PTHR11067">
    <property type="entry name" value="INOSINE TRIPHOSPHATE PYROPHOSPHATASE/HAM1 PROTEIN"/>
    <property type="match status" value="1"/>
</dbReference>
<feature type="binding site" evidence="7">
    <location>
        <position position="84"/>
    </location>
    <ligand>
        <name>Mg(2+)</name>
        <dbReference type="ChEBI" id="CHEBI:18420"/>
    </ligand>
</feature>
<name>A0ABX2JPB5_9SPHN</name>
<comment type="catalytic activity">
    <reaction evidence="7">
        <text>XTP + H2O = XMP + diphosphate + H(+)</text>
        <dbReference type="Rhea" id="RHEA:28610"/>
        <dbReference type="ChEBI" id="CHEBI:15377"/>
        <dbReference type="ChEBI" id="CHEBI:15378"/>
        <dbReference type="ChEBI" id="CHEBI:33019"/>
        <dbReference type="ChEBI" id="CHEBI:57464"/>
        <dbReference type="ChEBI" id="CHEBI:61314"/>
        <dbReference type="EC" id="3.6.1.66"/>
    </reaction>
</comment>
<dbReference type="InterPro" id="IPR020922">
    <property type="entry name" value="dITP/XTP_pyrophosphatase"/>
</dbReference>
<keyword evidence="6 7" id="KW-0546">Nucleotide metabolism</keyword>